<proteinExistence type="predicted"/>
<evidence type="ECO:0000313" key="2">
    <source>
        <dbReference type="Proteomes" id="UP000005463"/>
    </source>
</evidence>
<name>B1FH49_9BURK</name>
<protein>
    <submittedName>
        <fullName evidence="1">Uncharacterized protein</fullName>
    </submittedName>
</protein>
<gene>
    <name evidence="1" type="ORF">BamIOP4010DRAFT_3359</name>
</gene>
<organism evidence="1 2">
    <name type="scientific">Burkholderia ambifaria IOP40-10</name>
    <dbReference type="NCBI Taxonomy" id="396596"/>
    <lineage>
        <taxon>Bacteria</taxon>
        <taxon>Pseudomonadati</taxon>
        <taxon>Pseudomonadota</taxon>
        <taxon>Betaproteobacteria</taxon>
        <taxon>Burkholderiales</taxon>
        <taxon>Burkholderiaceae</taxon>
        <taxon>Burkholderia</taxon>
        <taxon>Burkholderia cepacia complex</taxon>
    </lineage>
</organism>
<dbReference type="AlphaFoldDB" id="B1FH49"/>
<sequence>MFSSAPQASACDAFGASSRRKATLSLRWFVLSRIGDQHELRQHVPGPRASDACAIDVETCDQRRCRRRARWRDGQPALHKILIRRGSSKRCKAILPSTCSQWSRCASRRISPSIALTRSLARRPRPVPYIARGSDLDTGTRIREFSSFRQARCAWRPNRAAKATIELLHRHSRLQQAGASWRTQLAMSVRVRPSQDGHRKTP</sequence>
<comment type="caution">
    <text evidence="1">The sequence shown here is derived from an EMBL/GenBank/DDBJ whole genome shotgun (WGS) entry which is preliminary data.</text>
</comment>
<reference evidence="1 2" key="1">
    <citation type="submission" date="2008-03" db="EMBL/GenBank/DDBJ databases">
        <title>Sequencing of the draft genome and assembly of Burkholderia ambifaria IOP40-10.</title>
        <authorList>
            <consortium name="US DOE Joint Genome Institute (JGI-PGF)"/>
            <person name="Copeland A."/>
            <person name="Lucas S."/>
            <person name="Lapidus A."/>
            <person name="Glavina del Rio T."/>
            <person name="Dalin E."/>
            <person name="Tice H."/>
            <person name="Bruce D."/>
            <person name="Goodwin L."/>
            <person name="Pitluck S."/>
            <person name="Larimer F."/>
            <person name="Land M.L."/>
            <person name="Hauser L."/>
            <person name="Tiedje J."/>
            <person name="Richardson P."/>
        </authorList>
    </citation>
    <scope>NUCLEOTIDE SEQUENCE [LARGE SCALE GENOMIC DNA]</scope>
    <source>
        <strain evidence="1 2">IOP40-10</strain>
    </source>
</reference>
<dbReference type="EMBL" id="ABLC01000083">
    <property type="protein sequence ID" value="EDT03133.1"/>
    <property type="molecule type" value="Genomic_DNA"/>
</dbReference>
<accession>B1FH49</accession>
<dbReference type="Proteomes" id="UP000005463">
    <property type="component" value="Unassembled WGS sequence"/>
</dbReference>
<evidence type="ECO:0000313" key="1">
    <source>
        <dbReference type="EMBL" id="EDT03133.1"/>
    </source>
</evidence>